<protein>
    <recommendedName>
        <fullName evidence="3">F-box domain-containing protein</fullName>
    </recommendedName>
</protein>
<dbReference type="AlphaFoldDB" id="A0A9N8PKD0"/>
<dbReference type="OrthoDB" id="2305901at2759"/>
<dbReference type="Gene3D" id="3.80.10.10">
    <property type="entry name" value="Ribonuclease Inhibitor"/>
    <property type="match status" value="1"/>
</dbReference>
<evidence type="ECO:0000313" key="2">
    <source>
        <dbReference type="Proteomes" id="UP000714618"/>
    </source>
</evidence>
<organism evidence="1 2">
    <name type="scientific">Aureobasidium mustum</name>
    <dbReference type="NCBI Taxonomy" id="2773714"/>
    <lineage>
        <taxon>Eukaryota</taxon>
        <taxon>Fungi</taxon>
        <taxon>Dikarya</taxon>
        <taxon>Ascomycota</taxon>
        <taxon>Pezizomycotina</taxon>
        <taxon>Dothideomycetes</taxon>
        <taxon>Dothideomycetidae</taxon>
        <taxon>Dothideales</taxon>
        <taxon>Saccotheciaceae</taxon>
        <taxon>Aureobasidium</taxon>
    </lineage>
</organism>
<dbReference type="InterPro" id="IPR032675">
    <property type="entry name" value="LRR_dom_sf"/>
</dbReference>
<dbReference type="Proteomes" id="UP000714618">
    <property type="component" value="Unassembled WGS sequence"/>
</dbReference>
<accession>A0A9N8PKD0</accession>
<evidence type="ECO:0000313" key="1">
    <source>
        <dbReference type="EMBL" id="CAD0099057.1"/>
    </source>
</evidence>
<name>A0A9N8PKD0_9PEZI</name>
<reference evidence="1" key="1">
    <citation type="submission" date="2020-06" db="EMBL/GenBank/DDBJ databases">
        <authorList>
            <person name="Onetto C."/>
        </authorList>
    </citation>
    <scope>NUCLEOTIDE SEQUENCE</scope>
</reference>
<evidence type="ECO:0008006" key="3">
    <source>
        <dbReference type="Google" id="ProtNLM"/>
    </source>
</evidence>
<dbReference type="SUPFAM" id="SSF52047">
    <property type="entry name" value="RNI-like"/>
    <property type="match status" value="1"/>
</dbReference>
<proteinExistence type="predicted"/>
<comment type="caution">
    <text evidence="1">The sequence shown here is derived from an EMBL/GenBank/DDBJ whole genome shotgun (WGS) entry which is preliminary data.</text>
</comment>
<dbReference type="EMBL" id="CAIJEO010000010">
    <property type="protein sequence ID" value="CAD0099057.1"/>
    <property type="molecule type" value="Genomic_DNA"/>
</dbReference>
<sequence length="469" mass="53028">MLVCRDWAEIASNIWWETRRYIGPQAEDPLASLARLPLKRQQWYANKIHHLNLNETNASDFIAALELNFPSLRTLKVTQWSHHKIGFVCLASQFIGRGLLELKLLRTYLTDDILTALLNAPNLRTLELWCQSPDATSSQLLNVTKACSQLRVLELTWTIEALINKDVLAAIASLVYLKELRLPRYEITSAVSNYVLATNTFPLRSITRLDLGGLHSTAIDLLSGIPTLRSLSLGVIDTTPILQTLATLCNLEDLDLRFRDAVAIGYSQWKFLMGLRDLRSIKISSWNGFGFSQVDLSSITTGEFISFFRAMPQLSRFWVNATISNTAQLYIKAGEICKGLKSLGLRGQYDSTMILESHTGDGLLYPMLESLWVHQFIEPQGEHTWDERVDSAALLLHKAAPKLWVLLGGTQTDRQFDDDASGHFVIERDHFTACVKARHGSVREQERTKYLDEKYGKNRRSGMPIGTYV</sequence>
<keyword evidence="2" id="KW-1185">Reference proteome</keyword>
<gene>
    <name evidence="1" type="ORF">AWRI4233_LOCUS7881</name>
</gene>